<feature type="transmembrane region" description="Helical" evidence="1">
    <location>
        <begin position="125"/>
        <end position="142"/>
    </location>
</feature>
<organism evidence="2 3">
    <name type="scientific">Saccharomonospora marina XMU15</name>
    <dbReference type="NCBI Taxonomy" id="882083"/>
    <lineage>
        <taxon>Bacteria</taxon>
        <taxon>Bacillati</taxon>
        <taxon>Actinomycetota</taxon>
        <taxon>Actinomycetes</taxon>
        <taxon>Pseudonocardiales</taxon>
        <taxon>Pseudonocardiaceae</taxon>
        <taxon>Saccharomonospora</taxon>
    </lineage>
</organism>
<protein>
    <submittedName>
        <fullName evidence="2">Uncharacterized protein</fullName>
    </submittedName>
</protein>
<sequence length="155" mass="15574">MPVRVFAGTCVAGLAVASVGTFLPWFSSGGIERDSYQAAALADSLALVNNPLVGLLLRGWVGVPLLSAVCVGLFALGFLRVAALTTLPLAALVGTVSVLTIVQAADAAGQVSVTTTGPATTTTGMTTATLGALGVLVSYWGRRDRRGAETGRAGV</sequence>
<keyword evidence="1" id="KW-1133">Transmembrane helix</keyword>
<gene>
    <name evidence="2" type="ORF">SacmaDRAFT_2795</name>
</gene>
<keyword evidence="3" id="KW-1185">Reference proteome</keyword>
<evidence type="ECO:0000256" key="1">
    <source>
        <dbReference type="SAM" id="Phobius"/>
    </source>
</evidence>
<reference evidence="2 3" key="1">
    <citation type="journal article" date="2012" name="Stand. Genomic Sci.">
        <title>Genome sequence of the ocean sediment bacterium Saccharomonospora marina type strain (XMU15(T)).</title>
        <authorList>
            <person name="Klenk H.P."/>
            <person name="Lu M."/>
            <person name="Lucas S."/>
            <person name="Lapidus A."/>
            <person name="Copeland A."/>
            <person name="Pitluck S."/>
            <person name="Goodwin L.A."/>
            <person name="Han C."/>
            <person name="Tapia R."/>
            <person name="Brambilla E.M."/>
            <person name="Potter G."/>
            <person name="Land M."/>
            <person name="Ivanova N."/>
            <person name="Rohde M."/>
            <person name="Goker M."/>
            <person name="Detter J.C."/>
            <person name="Li W.J."/>
            <person name="Kyrpides N.C."/>
            <person name="Woyke T."/>
        </authorList>
    </citation>
    <scope>NUCLEOTIDE SEQUENCE [LARGE SCALE GENOMIC DNA]</scope>
    <source>
        <strain evidence="2 3">XMU15</strain>
    </source>
</reference>
<dbReference type="STRING" id="882083.SacmaDRAFT_2795"/>
<accession>H5X3M2</accession>
<keyword evidence="1" id="KW-0472">Membrane</keyword>
<dbReference type="EMBL" id="CM001439">
    <property type="protein sequence ID" value="EHR51035.1"/>
    <property type="molecule type" value="Genomic_DNA"/>
</dbReference>
<keyword evidence="1" id="KW-0812">Transmembrane</keyword>
<dbReference type="Proteomes" id="UP000004926">
    <property type="component" value="Chromosome"/>
</dbReference>
<dbReference type="eggNOG" id="ENOG502ZK1T">
    <property type="taxonomic scope" value="Bacteria"/>
</dbReference>
<feature type="transmembrane region" description="Helical" evidence="1">
    <location>
        <begin position="59"/>
        <end position="79"/>
    </location>
</feature>
<evidence type="ECO:0000313" key="3">
    <source>
        <dbReference type="Proteomes" id="UP000004926"/>
    </source>
</evidence>
<feature type="transmembrane region" description="Helical" evidence="1">
    <location>
        <begin position="86"/>
        <end position="105"/>
    </location>
</feature>
<dbReference type="HOGENOM" id="CLU_1625861_0_0_11"/>
<evidence type="ECO:0000313" key="2">
    <source>
        <dbReference type="EMBL" id="EHR51035.1"/>
    </source>
</evidence>
<dbReference type="AlphaFoldDB" id="H5X3M2"/>
<name>H5X3M2_9PSEU</name>
<proteinExistence type="predicted"/>